<dbReference type="AlphaFoldDB" id="A0AAV2B350"/>
<organism evidence="1 2">
    <name type="scientific">Larinioides sclopetarius</name>
    <dbReference type="NCBI Taxonomy" id="280406"/>
    <lineage>
        <taxon>Eukaryota</taxon>
        <taxon>Metazoa</taxon>
        <taxon>Ecdysozoa</taxon>
        <taxon>Arthropoda</taxon>
        <taxon>Chelicerata</taxon>
        <taxon>Arachnida</taxon>
        <taxon>Araneae</taxon>
        <taxon>Araneomorphae</taxon>
        <taxon>Entelegynae</taxon>
        <taxon>Araneoidea</taxon>
        <taxon>Araneidae</taxon>
        <taxon>Larinioides</taxon>
    </lineage>
</organism>
<comment type="caution">
    <text evidence="1">The sequence shown here is derived from an EMBL/GenBank/DDBJ whole genome shotgun (WGS) entry which is preliminary data.</text>
</comment>
<protein>
    <submittedName>
        <fullName evidence="1">Uncharacterized protein</fullName>
    </submittedName>
</protein>
<evidence type="ECO:0000313" key="2">
    <source>
        <dbReference type="Proteomes" id="UP001497382"/>
    </source>
</evidence>
<proteinExistence type="predicted"/>
<feature type="non-terminal residue" evidence="1">
    <location>
        <position position="85"/>
    </location>
</feature>
<accession>A0AAV2B350</accession>
<evidence type="ECO:0000313" key="1">
    <source>
        <dbReference type="EMBL" id="CAL1289849.1"/>
    </source>
</evidence>
<gene>
    <name evidence="1" type="ORF">LARSCL_LOCUS16156</name>
</gene>
<name>A0AAV2B350_9ARAC</name>
<keyword evidence="2" id="KW-1185">Reference proteome</keyword>
<reference evidence="1 2" key="1">
    <citation type="submission" date="2024-04" db="EMBL/GenBank/DDBJ databases">
        <authorList>
            <person name="Rising A."/>
            <person name="Reimegard J."/>
            <person name="Sonavane S."/>
            <person name="Akerstrom W."/>
            <person name="Nylinder S."/>
            <person name="Hedman E."/>
            <person name="Kallberg Y."/>
        </authorList>
    </citation>
    <scope>NUCLEOTIDE SEQUENCE [LARGE SCALE GENOMIC DNA]</scope>
</reference>
<dbReference type="Proteomes" id="UP001497382">
    <property type="component" value="Unassembled WGS sequence"/>
</dbReference>
<sequence>MCFTMTISTEVFCRFNSQYCEKPNNLEEFCKKHPIYCGGNTSSLRTRKHSLNEDIHSRFLCRFVKMLLRKSAFVSECLKTGNLRD</sequence>
<dbReference type="EMBL" id="CAXIEN010000255">
    <property type="protein sequence ID" value="CAL1289849.1"/>
    <property type="molecule type" value="Genomic_DNA"/>
</dbReference>